<dbReference type="OrthoDB" id="20872at2759"/>
<name>A0A4Z0YIR5_9PEZI</name>
<dbReference type="Pfam" id="PF26640">
    <property type="entry name" value="DUF8212"/>
    <property type="match status" value="1"/>
</dbReference>
<gene>
    <name evidence="2" type="ORF">E0Z10_g4583</name>
</gene>
<organism evidence="2 3">
    <name type="scientific">Xylaria hypoxylon</name>
    <dbReference type="NCBI Taxonomy" id="37992"/>
    <lineage>
        <taxon>Eukaryota</taxon>
        <taxon>Fungi</taxon>
        <taxon>Dikarya</taxon>
        <taxon>Ascomycota</taxon>
        <taxon>Pezizomycotina</taxon>
        <taxon>Sordariomycetes</taxon>
        <taxon>Xylariomycetidae</taxon>
        <taxon>Xylariales</taxon>
        <taxon>Xylariaceae</taxon>
        <taxon>Xylaria</taxon>
    </lineage>
</organism>
<dbReference type="AlphaFoldDB" id="A0A4Z0YIR5"/>
<feature type="domain" description="DUF8212" evidence="1">
    <location>
        <begin position="135"/>
        <end position="169"/>
    </location>
</feature>
<sequence>MFPWYAAADVCYVYLADYEHSNPNSELGASRWYTRGWTLQELIVPPRVRFYDTSWAKVGTKATLSKVLSDITSIEEYVLHASNNRDLEDVLSQVPIANRMAWAAKRKTTRIEDTAYCLLGIFGVNLPMLYGEGGRAFIRLQEEIVKTNNDLSLFAWRSVEYVPSSRRDSYCGVFARHPRDFLRSGGVALASGVMYNSDFAMSNKGIKIEMDISYVERRDLHVLFINCHDTSKQGENIGIFLKHQGASVFSRARSHEFALRSMELPDSTERKSFFLNKVLSPSIGGSLHRVHRCGFVLSKIPGIYSQCWVTGRVEPEPLWDGGQRMFITTGLKDFVGYYEYIFNVPSTNKVEGVPSFRFSVLFGYGYGFEPWLRVATPGNDFYVLDAVKRGDMRLLAERAAMMPVRKRVIRLGISVKLVASIRNGEPVYLIDCEL</sequence>
<reference evidence="2 3" key="1">
    <citation type="submission" date="2019-03" db="EMBL/GenBank/DDBJ databases">
        <title>Draft genome sequence of Xylaria hypoxylon DSM 108379, a ubiquitous saprotrophic-parasitic fungi on hardwood.</title>
        <authorList>
            <person name="Buettner E."/>
            <person name="Leonhardt S."/>
            <person name="Gebauer A.M."/>
            <person name="Liers C."/>
            <person name="Hofrichter M."/>
            <person name="Kellner H."/>
        </authorList>
    </citation>
    <scope>NUCLEOTIDE SEQUENCE [LARGE SCALE GENOMIC DNA]</scope>
    <source>
        <strain evidence="2 3">DSM 108379</strain>
    </source>
</reference>
<evidence type="ECO:0000259" key="1">
    <source>
        <dbReference type="Pfam" id="PF26640"/>
    </source>
</evidence>
<dbReference type="Proteomes" id="UP000297716">
    <property type="component" value="Unassembled WGS sequence"/>
</dbReference>
<evidence type="ECO:0000313" key="3">
    <source>
        <dbReference type="Proteomes" id="UP000297716"/>
    </source>
</evidence>
<dbReference type="EMBL" id="SKBN01000073">
    <property type="protein sequence ID" value="TGJ84209.1"/>
    <property type="molecule type" value="Genomic_DNA"/>
</dbReference>
<keyword evidence="3" id="KW-1185">Reference proteome</keyword>
<accession>A0A4Z0YIR5</accession>
<dbReference type="PANTHER" id="PTHR10622:SF12">
    <property type="entry name" value="HET DOMAIN-CONTAINING PROTEIN"/>
    <property type="match status" value="1"/>
</dbReference>
<proteinExistence type="predicted"/>
<dbReference type="InterPro" id="IPR058525">
    <property type="entry name" value="DUF8212"/>
</dbReference>
<evidence type="ECO:0000313" key="2">
    <source>
        <dbReference type="EMBL" id="TGJ84209.1"/>
    </source>
</evidence>
<protein>
    <recommendedName>
        <fullName evidence="1">DUF8212 domain-containing protein</fullName>
    </recommendedName>
</protein>
<dbReference type="PANTHER" id="PTHR10622">
    <property type="entry name" value="HET DOMAIN-CONTAINING PROTEIN"/>
    <property type="match status" value="1"/>
</dbReference>
<comment type="caution">
    <text evidence="2">The sequence shown here is derived from an EMBL/GenBank/DDBJ whole genome shotgun (WGS) entry which is preliminary data.</text>
</comment>
<dbReference type="STRING" id="37992.A0A4Z0YIR5"/>